<proteinExistence type="predicted"/>
<dbReference type="InterPro" id="IPR011761">
    <property type="entry name" value="ATP-grasp"/>
</dbReference>
<dbReference type="Proteomes" id="UP001580346">
    <property type="component" value="Unassembled WGS sequence"/>
</dbReference>
<dbReference type="PROSITE" id="PS00867">
    <property type="entry name" value="CPSASE_2"/>
    <property type="match status" value="1"/>
</dbReference>
<dbReference type="EMBL" id="JBHHMI010000016">
    <property type="protein sequence ID" value="MFB5268462.1"/>
    <property type="molecule type" value="Genomic_DNA"/>
</dbReference>
<name>A0ABV5AW73_9BACL</name>
<evidence type="ECO:0000313" key="3">
    <source>
        <dbReference type="EMBL" id="MFB5268462.1"/>
    </source>
</evidence>
<feature type="domain" description="ATP-grasp" evidence="2">
    <location>
        <begin position="120"/>
        <end position="312"/>
    </location>
</feature>
<dbReference type="SUPFAM" id="SSF56059">
    <property type="entry name" value="Glutathione synthetase ATP-binding domain-like"/>
    <property type="match status" value="1"/>
</dbReference>
<dbReference type="Gene3D" id="3.40.50.20">
    <property type="match status" value="1"/>
</dbReference>
<gene>
    <name evidence="3" type="ORF">ACE41H_17000</name>
</gene>
<sequence>MGLRIWYNRTFSTASHYAEMIRHNADQRQFEIYVTHPKKHSLMLQIADYAELEPSLPVHEYPGYCLDFCKKHRIDIFIPHFGMSEIVKHHAEFASIGTKLLAAGDADLIGLVSDKGKLFSALSALEGITLPDYEVVSTVEEFKEAYHRLKAKGYKVCFKPASGEGGAGFRVIQEARPSIMSLYDTCGPYIHLDEAIRLLSSVPAFPPLMVMEFMKGHEYSIDCLASSSSLLAAVPRKKVEGRVRLLEKNELLIDWAHQIHQVLPLQYNFNIQVIYQGDKPKLLEINPRTSGGLYTSCLTGINFPYLAIKLLLDEEVEVPDPEFGIMATHVEKEMVMKRIFP</sequence>
<dbReference type="InterPro" id="IPR011226">
    <property type="entry name" value="ATP-grasp_fam"/>
</dbReference>
<dbReference type="RefSeq" id="WP_375356672.1">
    <property type="nucleotide sequence ID" value="NZ_JBHHMI010000016.1"/>
</dbReference>
<keyword evidence="1" id="KW-0547">Nucleotide-binding</keyword>
<keyword evidence="4" id="KW-1185">Reference proteome</keyword>
<protein>
    <submittedName>
        <fullName evidence="3">ATP-grasp domain-containing protein</fullName>
    </submittedName>
</protein>
<evidence type="ECO:0000313" key="4">
    <source>
        <dbReference type="Proteomes" id="UP001580346"/>
    </source>
</evidence>
<dbReference type="InterPro" id="IPR005479">
    <property type="entry name" value="CPAse_ATP-bd"/>
</dbReference>
<keyword evidence="1" id="KW-0067">ATP-binding</keyword>
<dbReference type="PROSITE" id="PS50975">
    <property type="entry name" value="ATP_GRASP"/>
    <property type="match status" value="1"/>
</dbReference>
<dbReference type="PIRSF" id="PIRSF029120">
    <property type="entry name" value="UCP029120"/>
    <property type="match status" value="1"/>
</dbReference>
<dbReference type="Pfam" id="PF15632">
    <property type="entry name" value="ATPgrasp_Ter"/>
    <property type="match status" value="1"/>
</dbReference>
<comment type="caution">
    <text evidence="3">The sequence shown here is derived from an EMBL/GenBank/DDBJ whole genome shotgun (WGS) entry which is preliminary data.</text>
</comment>
<reference evidence="3 4" key="1">
    <citation type="submission" date="2024-09" db="EMBL/GenBank/DDBJ databases">
        <title>Paenibacillus zeirhizospherea sp. nov., isolated from surface of the maize (Zea mays) roots in a horticulture field, Hungary.</title>
        <authorList>
            <person name="Marton D."/>
            <person name="Farkas M."/>
            <person name="Bedics A."/>
            <person name="Toth E."/>
            <person name="Tancsics A."/>
            <person name="Boka K."/>
            <person name="Maroti G."/>
            <person name="Kriszt B."/>
            <person name="Cserhati M."/>
        </authorList>
    </citation>
    <scope>NUCLEOTIDE SEQUENCE [LARGE SCALE GENOMIC DNA]</scope>
    <source>
        <strain evidence="3 4">KCTC 33519</strain>
    </source>
</reference>
<evidence type="ECO:0000259" key="2">
    <source>
        <dbReference type="PROSITE" id="PS50975"/>
    </source>
</evidence>
<dbReference type="Gene3D" id="3.30.470.20">
    <property type="entry name" value="ATP-grasp fold, B domain"/>
    <property type="match status" value="1"/>
</dbReference>
<evidence type="ECO:0000256" key="1">
    <source>
        <dbReference type="PROSITE-ProRule" id="PRU00409"/>
    </source>
</evidence>
<organism evidence="3 4">
    <name type="scientific">Paenibacillus enshidis</name>
    <dbReference type="NCBI Taxonomy" id="1458439"/>
    <lineage>
        <taxon>Bacteria</taxon>
        <taxon>Bacillati</taxon>
        <taxon>Bacillota</taxon>
        <taxon>Bacilli</taxon>
        <taxon>Bacillales</taxon>
        <taxon>Paenibacillaceae</taxon>
        <taxon>Paenibacillus</taxon>
    </lineage>
</organism>
<accession>A0ABV5AW73</accession>